<proteinExistence type="predicted"/>
<organism evidence="1 2">
    <name type="scientific">Datura stramonium</name>
    <name type="common">Jimsonweed</name>
    <name type="synonym">Common thornapple</name>
    <dbReference type="NCBI Taxonomy" id="4076"/>
    <lineage>
        <taxon>Eukaryota</taxon>
        <taxon>Viridiplantae</taxon>
        <taxon>Streptophyta</taxon>
        <taxon>Embryophyta</taxon>
        <taxon>Tracheophyta</taxon>
        <taxon>Spermatophyta</taxon>
        <taxon>Magnoliopsida</taxon>
        <taxon>eudicotyledons</taxon>
        <taxon>Gunneridae</taxon>
        <taxon>Pentapetalae</taxon>
        <taxon>asterids</taxon>
        <taxon>lamiids</taxon>
        <taxon>Solanales</taxon>
        <taxon>Solanaceae</taxon>
        <taxon>Solanoideae</taxon>
        <taxon>Datureae</taxon>
        <taxon>Datura</taxon>
    </lineage>
</organism>
<accession>A0ABS8UUH0</accession>
<dbReference type="EMBL" id="JACEIK010002702">
    <property type="protein sequence ID" value="MCD9638441.1"/>
    <property type="molecule type" value="Genomic_DNA"/>
</dbReference>
<comment type="caution">
    <text evidence="1">The sequence shown here is derived from an EMBL/GenBank/DDBJ whole genome shotgun (WGS) entry which is preliminary data.</text>
</comment>
<name>A0ABS8UUH0_DATST</name>
<evidence type="ECO:0000313" key="1">
    <source>
        <dbReference type="EMBL" id="MCD9638441.1"/>
    </source>
</evidence>
<sequence length="127" mass="14736">MREEDGELEEPLGGTYEQLSIVKSLALDLKLSFLTHGLIKNVSLITGTIIVGTGRFLTRVEEDSRDSSENESEISTWDREEDDLLRRLLERRVFRIEDFAILMRKKEGVPERRFKRRRDKGKGGKKV</sequence>
<dbReference type="Proteomes" id="UP000823775">
    <property type="component" value="Unassembled WGS sequence"/>
</dbReference>
<gene>
    <name evidence="1" type="ORF">HAX54_022436</name>
</gene>
<reference evidence="1 2" key="1">
    <citation type="journal article" date="2021" name="BMC Genomics">
        <title>Datura genome reveals duplications of psychoactive alkaloid biosynthetic genes and high mutation rate following tissue culture.</title>
        <authorList>
            <person name="Rajewski A."/>
            <person name="Carter-House D."/>
            <person name="Stajich J."/>
            <person name="Litt A."/>
        </authorList>
    </citation>
    <scope>NUCLEOTIDE SEQUENCE [LARGE SCALE GENOMIC DNA]</scope>
    <source>
        <strain evidence="1">AR-01</strain>
    </source>
</reference>
<protein>
    <submittedName>
        <fullName evidence="1">Uncharacterized protein</fullName>
    </submittedName>
</protein>
<evidence type="ECO:0000313" key="2">
    <source>
        <dbReference type="Proteomes" id="UP000823775"/>
    </source>
</evidence>
<keyword evidence="2" id="KW-1185">Reference proteome</keyword>